<protein>
    <submittedName>
        <fullName evidence="2">Uncharacterized protein</fullName>
    </submittedName>
</protein>
<dbReference type="VEuPathDB" id="FungiDB:YALI0_A05291g"/>
<reference evidence="2 3" key="1">
    <citation type="journal article" date="2016" name="PLoS ONE">
        <title>Sequence Assembly of Yarrowia lipolytica Strain W29/CLIB89 Shows Transposable Element Diversity.</title>
        <authorList>
            <person name="Magnan C."/>
            <person name="Yu J."/>
            <person name="Chang I."/>
            <person name="Jahn E."/>
            <person name="Kanomata Y."/>
            <person name="Wu J."/>
            <person name="Zeller M."/>
            <person name="Oakes M."/>
            <person name="Baldi P."/>
            <person name="Sandmeyer S."/>
        </authorList>
    </citation>
    <scope>NUCLEOTIDE SEQUENCE [LARGE SCALE GENOMIC DNA]</scope>
    <source>
        <strain evidence="3">CLIB89(W29)</strain>
    </source>
</reference>
<feature type="region of interest" description="Disordered" evidence="1">
    <location>
        <begin position="174"/>
        <end position="251"/>
    </location>
</feature>
<name>A0A1D8N3U3_YARLL</name>
<organism evidence="2 3">
    <name type="scientific">Yarrowia lipolytica</name>
    <name type="common">Candida lipolytica</name>
    <dbReference type="NCBI Taxonomy" id="4952"/>
    <lineage>
        <taxon>Eukaryota</taxon>
        <taxon>Fungi</taxon>
        <taxon>Dikarya</taxon>
        <taxon>Ascomycota</taxon>
        <taxon>Saccharomycotina</taxon>
        <taxon>Dipodascomycetes</taxon>
        <taxon>Dipodascales</taxon>
        <taxon>Dipodascales incertae sedis</taxon>
        <taxon>Yarrowia</taxon>
    </lineage>
</organism>
<sequence length="251" mass="27898">MDARTDMGSDQGPDHSPGLSNGEDADEQLEFVLEKMEIRTKFSTGVKEFDEGKKELYFKVPPRTIIGNIHSKLIHLVIENPMHHNRYAKPLGKAPLKGDDNKKQGRWSAHFRNLWVDAQATSAEDPVIPCAPQRCQEPPTLPTSPSPPQPEPASIPEDDWSCLADAVQQDIYDQEEDNEAQLQGFDDDSGRPHEGCEPEDLGETMDETSDQNSNRIPDTDSEEDQGSGIQSERESMTTTTTTTTTMTTITT</sequence>
<gene>
    <name evidence="2" type="ORF">YALI1_A05355g</name>
</gene>
<evidence type="ECO:0000313" key="3">
    <source>
        <dbReference type="Proteomes" id="UP000182444"/>
    </source>
</evidence>
<feature type="compositionally biased region" description="Pro residues" evidence="1">
    <location>
        <begin position="139"/>
        <end position="153"/>
    </location>
</feature>
<feature type="region of interest" description="Disordered" evidence="1">
    <location>
        <begin position="129"/>
        <end position="157"/>
    </location>
</feature>
<evidence type="ECO:0000256" key="1">
    <source>
        <dbReference type="SAM" id="MobiDB-lite"/>
    </source>
</evidence>
<dbReference type="RefSeq" id="XP_068137740.1">
    <property type="nucleotide sequence ID" value="XM_068281639.1"/>
</dbReference>
<dbReference type="GeneID" id="94582298"/>
<evidence type="ECO:0000313" key="2">
    <source>
        <dbReference type="EMBL" id="AOW00280.1"/>
    </source>
</evidence>
<dbReference type="VEuPathDB" id="FungiDB:YALI1_A05355g"/>
<dbReference type="EMBL" id="CP017553">
    <property type="protein sequence ID" value="AOW00280.1"/>
    <property type="molecule type" value="Genomic_DNA"/>
</dbReference>
<proteinExistence type="predicted"/>
<feature type="compositionally biased region" description="Acidic residues" evidence="1">
    <location>
        <begin position="197"/>
        <end position="209"/>
    </location>
</feature>
<dbReference type="AlphaFoldDB" id="A0A1D8N3U3"/>
<dbReference type="Proteomes" id="UP000182444">
    <property type="component" value="Chromosome 1A"/>
</dbReference>
<accession>A0A1D8N3U3</accession>
<feature type="region of interest" description="Disordered" evidence="1">
    <location>
        <begin position="1"/>
        <end position="23"/>
    </location>
</feature>
<feature type="compositionally biased region" description="Low complexity" evidence="1">
    <location>
        <begin position="236"/>
        <end position="251"/>
    </location>
</feature>